<dbReference type="Proteomes" id="UP001196413">
    <property type="component" value="Unassembled WGS sequence"/>
</dbReference>
<proteinExistence type="predicted"/>
<organism evidence="2 3">
    <name type="scientific">Parelaphostrongylus tenuis</name>
    <name type="common">Meningeal worm</name>
    <dbReference type="NCBI Taxonomy" id="148309"/>
    <lineage>
        <taxon>Eukaryota</taxon>
        <taxon>Metazoa</taxon>
        <taxon>Ecdysozoa</taxon>
        <taxon>Nematoda</taxon>
        <taxon>Chromadorea</taxon>
        <taxon>Rhabditida</taxon>
        <taxon>Rhabditina</taxon>
        <taxon>Rhabditomorpha</taxon>
        <taxon>Strongyloidea</taxon>
        <taxon>Metastrongylidae</taxon>
        <taxon>Parelaphostrongylus</taxon>
    </lineage>
</organism>
<reference evidence="2" key="1">
    <citation type="submission" date="2021-06" db="EMBL/GenBank/DDBJ databases">
        <title>Parelaphostrongylus tenuis whole genome reference sequence.</title>
        <authorList>
            <person name="Garwood T.J."/>
            <person name="Larsen P.A."/>
            <person name="Fountain-Jones N.M."/>
            <person name="Garbe J.R."/>
            <person name="Macchietto M.G."/>
            <person name="Kania S.A."/>
            <person name="Gerhold R.W."/>
            <person name="Richards J.E."/>
            <person name="Wolf T.M."/>
        </authorList>
    </citation>
    <scope>NUCLEOTIDE SEQUENCE</scope>
    <source>
        <strain evidence="2">MNPRO001-30</strain>
        <tissue evidence="2">Meninges</tissue>
    </source>
</reference>
<keyword evidence="3" id="KW-1185">Reference proteome</keyword>
<dbReference type="EMBL" id="JAHQIW010005356">
    <property type="protein sequence ID" value="KAJ1365752.1"/>
    <property type="molecule type" value="Genomic_DNA"/>
</dbReference>
<evidence type="ECO:0000313" key="2">
    <source>
        <dbReference type="EMBL" id="KAJ1365752.1"/>
    </source>
</evidence>
<evidence type="ECO:0000256" key="1">
    <source>
        <dbReference type="SAM" id="MobiDB-lite"/>
    </source>
</evidence>
<gene>
    <name evidence="2" type="ORF">KIN20_026179</name>
</gene>
<comment type="caution">
    <text evidence="2">The sequence shown here is derived from an EMBL/GenBank/DDBJ whole genome shotgun (WGS) entry which is preliminary data.</text>
</comment>
<evidence type="ECO:0000313" key="3">
    <source>
        <dbReference type="Proteomes" id="UP001196413"/>
    </source>
</evidence>
<protein>
    <submittedName>
        <fullName evidence="2">Uncharacterized protein</fullName>
    </submittedName>
</protein>
<accession>A0AAD5NA13</accession>
<dbReference type="AlphaFoldDB" id="A0AAD5NA13"/>
<name>A0AAD5NA13_PARTN</name>
<sequence>MATRHGHALSSSIDNGRAVTDRGDGPPSKALRLHLVGFLDRNKAGGMHNICIEIFNITKLPSCLSKGRSTEKNCHRENERTLDPSHTPALTNLFVLLDELERCTVVEEIFTKITNGVIN</sequence>
<feature type="region of interest" description="Disordered" evidence="1">
    <location>
        <begin position="1"/>
        <end position="27"/>
    </location>
</feature>